<keyword evidence="3" id="KW-1185">Reference proteome</keyword>
<dbReference type="HOGENOM" id="CLU_2477616_0_0_0"/>
<reference evidence="2 3" key="1">
    <citation type="journal article" date="2010" name="Proc. Natl. Acad. Sci. U.S.A.">
        <title>A Nitrospira metagenome illuminates the physiology and evolution of globally important nitrite-oxidizing bacteria.</title>
        <authorList>
            <person name="Lucker S."/>
            <person name="Wagner M."/>
            <person name="Maixner F."/>
            <person name="Pelletier E."/>
            <person name="Koch H."/>
            <person name="Vacherie B."/>
            <person name="Rattei T."/>
            <person name="Sinninghe Damste J."/>
            <person name="Spieck E."/>
            <person name="Le Paslier D."/>
            <person name="Daims H."/>
        </authorList>
    </citation>
    <scope>NUCLEOTIDE SEQUENCE [LARGE SCALE GENOMIC DNA]</scope>
</reference>
<organism evidence="2 3">
    <name type="scientific">Nitrospira defluvii</name>
    <dbReference type="NCBI Taxonomy" id="330214"/>
    <lineage>
        <taxon>Bacteria</taxon>
        <taxon>Pseudomonadati</taxon>
        <taxon>Nitrospirota</taxon>
        <taxon>Nitrospiria</taxon>
        <taxon>Nitrospirales</taxon>
        <taxon>Nitrospiraceae</taxon>
        <taxon>Nitrospira</taxon>
    </lineage>
</organism>
<dbReference type="KEGG" id="nde:NIDE0655"/>
<proteinExistence type="predicted"/>
<evidence type="ECO:0000256" key="1">
    <source>
        <dbReference type="SAM" id="MobiDB-lite"/>
    </source>
</evidence>
<feature type="region of interest" description="Disordered" evidence="1">
    <location>
        <begin position="1"/>
        <end position="66"/>
    </location>
</feature>
<name>D8PB18_9BACT</name>
<gene>
    <name evidence="2" type="ORF">NIDE0655</name>
</gene>
<accession>D8PB18</accession>
<dbReference type="EMBL" id="FP929003">
    <property type="protein sequence ID" value="CBK40427.1"/>
    <property type="molecule type" value="Genomic_DNA"/>
</dbReference>
<evidence type="ECO:0000313" key="3">
    <source>
        <dbReference type="Proteomes" id="UP000001660"/>
    </source>
</evidence>
<dbReference type="AlphaFoldDB" id="D8PB18"/>
<evidence type="ECO:0000313" key="2">
    <source>
        <dbReference type="EMBL" id="CBK40427.1"/>
    </source>
</evidence>
<sequence>MTGPRSRTVAESASGISYPSTIPPQDTSGNVETHRDDSDDDQEDTTWDAKGLPGMQREQPTQQIPPILAVCSPWTRTTTPLYWSMPT</sequence>
<dbReference type="Proteomes" id="UP000001660">
    <property type="component" value="Chromosome"/>
</dbReference>
<protein>
    <submittedName>
        <fullName evidence="2">Uncharacterized protein</fullName>
    </submittedName>
</protein>
<feature type="compositionally biased region" description="Polar residues" evidence="1">
    <location>
        <begin position="9"/>
        <end position="31"/>
    </location>
</feature>